<gene>
    <name evidence="2" type="ORF">GPECTOR_10g1105</name>
</gene>
<comment type="caution">
    <text evidence="2">The sequence shown here is derived from an EMBL/GenBank/DDBJ whole genome shotgun (WGS) entry which is preliminary data.</text>
</comment>
<reference evidence="3" key="1">
    <citation type="journal article" date="2016" name="Nat. Commun.">
        <title>The Gonium pectorale genome demonstrates co-option of cell cycle regulation during the evolution of multicellularity.</title>
        <authorList>
            <person name="Hanschen E.R."/>
            <person name="Marriage T.N."/>
            <person name="Ferris P.J."/>
            <person name="Hamaji T."/>
            <person name="Toyoda A."/>
            <person name="Fujiyama A."/>
            <person name="Neme R."/>
            <person name="Noguchi H."/>
            <person name="Minakuchi Y."/>
            <person name="Suzuki M."/>
            <person name="Kawai-Toyooka H."/>
            <person name="Smith D.R."/>
            <person name="Sparks H."/>
            <person name="Anderson J."/>
            <person name="Bakaric R."/>
            <person name="Luria V."/>
            <person name="Karger A."/>
            <person name="Kirschner M.W."/>
            <person name="Durand P.M."/>
            <person name="Michod R.E."/>
            <person name="Nozaki H."/>
            <person name="Olson B.J."/>
        </authorList>
    </citation>
    <scope>NUCLEOTIDE SEQUENCE [LARGE SCALE GENOMIC DNA]</scope>
    <source>
        <strain evidence="3">NIES-2863</strain>
    </source>
</reference>
<evidence type="ECO:0000313" key="2">
    <source>
        <dbReference type="EMBL" id="KXZ52082.1"/>
    </source>
</evidence>
<feature type="coiled-coil region" evidence="1">
    <location>
        <begin position="100"/>
        <end position="134"/>
    </location>
</feature>
<dbReference type="OrthoDB" id="530508at2759"/>
<dbReference type="EMBL" id="LSYV01000011">
    <property type="protein sequence ID" value="KXZ52082.1"/>
    <property type="molecule type" value="Genomic_DNA"/>
</dbReference>
<sequence>MITPRVLTELFVKIAESGVELKAKMAINLDANPLESAEVEDIKVVLRVLAKKPYLRVRFGLEVCLPYLKQAMGEANMPDVFGGQVVVNSPWTDHSLRAFAAEQRRANNLMERRLEKQEAKENNSQQEMRDTDDRLVEEGVARAVAELLEAGQVVFGTRYPYQSAVGDLDGLVVGRWQGRDVVVLVEAKHNMDAQARKAQSELFTSVKLWESLKGLSAEERESDDTVLADYEALHLAEYGERAVMLAFGGSKFSDGVMKKQFNLQFPWFYVVANSVGKFTARMP</sequence>
<keyword evidence="3" id="KW-1185">Reference proteome</keyword>
<dbReference type="Proteomes" id="UP000075714">
    <property type="component" value="Unassembled WGS sequence"/>
</dbReference>
<accession>A0A150GQR2</accession>
<evidence type="ECO:0000313" key="3">
    <source>
        <dbReference type="Proteomes" id="UP000075714"/>
    </source>
</evidence>
<keyword evidence="1" id="KW-0175">Coiled coil</keyword>
<evidence type="ECO:0000256" key="1">
    <source>
        <dbReference type="SAM" id="Coils"/>
    </source>
</evidence>
<protein>
    <submittedName>
        <fullName evidence="2">Uncharacterized protein</fullName>
    </submittedName>
</protein>
<name>A0A150GQR2_GONPE</name>
<proteinExistence type="predicted"/>
<organism evidence="2 3">
    <name type="scientific">Gonium pectorale</name>
    <name type="common">Green alga</name>
    <dbReference type="NCBI Taxonomy" id="33097"/>
    <lineage>
        <taxon>Eukaryota</taxon>
        <taxon>Viridiplantae</taxon>
        <taxon>Chlorophyta</taxon>
        <taxon>core chlorophytes</taxon>
        <taxon>Chlorophyceae</taxon>
        <taxon>CS clade</taxon>
        <taxon>Chlamydomonadales</taxon>
        <taxon>Volvocaceae</taxon>
        <taxon>Gonium</taxon>
    </lineage>
</organism>
<dbReference type="AlphaFoldDB" id="A0A150GQR2"/>